<evidence type="ECO:0000313" key="3">
    <source>
        <dbReference type="EMBL" id="MDH8676541.1"/>
    </source>
</evidence>
<dbReference type="EMBL" id="JARYZI010000001">
    <property type="protein sequence ID" value="MDH8676541.1"/>
    <property type="molecule type" value="Genomic_DNA"/>
</dbReference>
<gene>
    <name evidence="3" type="ORF">QE109_00210</name>
</gene>
<protein>
    <submittedName>
        <fullName evidence="3">Uncharacterized protein</fullName>
    </submittedName>
</protein>
<accession>A0ABT6N7Z0</accession>
<sequence length="196" mass="21861">MERLITWLKEHTIAMLSLLIVALVAILSLTYINSSLKKDVLSQEDKIGILEKELTAKQGAIDNLNAEKESMIGQIAQNAVEYDSEIADLKLQVGELNDKLSNSYQYPSYYIDYLAQNGFASPSLLIDTLSDESDLIPVKGILGGTMYWIPQNSILLNDKFVFAAFEDGHVAGFALLQYSLKGQGEVTWKIIETYMD</sequence>
<name>A0ABT6N7Z0_9FIRM</name>
<dbReference type="Proteomes" id="UP001158045">
    <property type="component" value="Unassembled WGS sequence"/>
</dbReference>
<evidence type="ECO:0000313" key="4">
    <source>
        <dbReference type="Proteomes" id="UP001158045"/>
    </source>
</evidence>
<evidence type="ECO:0000256" key="2">
    <source>
        <dbReference type="SAM" id="Phobius"/>
    </source>
</evidence>
<organism evidence="3 4">
    <name type="scientific">Fusibacter bizertensis</name>
    <dbReference type="NCBI Taxonomy" id="1488331"/>
    <lineage>
        <taxon>Bacteria</taxon>
        <taxon>Bacillati</taxon>
        <taxon>Bacillota</taxon>
        <taxon>Clostridia</taxon>
        <taxon>Eubacteriales</taxon>
        <taxon>Eubacteriales Family XII. Incertae Sedis</taxon>
        <taxon>Fusibacter</taxon>
    </lineage>
</organism>
<keyword evidence="2" id="KW-1133">Transmembrane helix</keyword>
<feature type="coiled-coil region" evidence="1">
    <location>
        <begin position="47"/>
        <end position="99"/>
    </location>
</feature>
<keyword evidence="2" id="KW-0812">Transmembrane</keyword>
<evidence type="ECO:0000256" key="1">
    <source>
        <dbReference type="SAM" id="Coils"/>
    </source>
</evidence>
<dbReference type="RefSeq" id="WP_281092343.1">
    <property type="nucleotide sequence ID" value="NZ_JARYZI010000001.1"/>
</dbReference>
<feature type="transmembrane region" description="Helical" evidence="2">
    <location>
        <begin position="12"/>
        <end position="32"/>
    </location>
</feature>
<keyword evidence="2" id="KW-0472">Membrane</keyword>
<comment type="caution">
    <text evidence="3">The sequence shown here is derived from an EMBL/GenBank/DDBJ whole genome shotgun (WGS) entry which is preliminary data.</text>
</comment>
<keyword evidence="1" id="KW-0175">Coiled coil</keyword>
<reference evidence="3 4" key="1">
    <citation type="submission" date="2023-04" db="EMBL/GenBank/DDBJ databases">
        <title>Fusibacter bizertensis strain WBS, isolated from littoral bottom sediments of the Arctic seas - biochemical and genomic analysis.</title>
        <authorList>
            <person name="Brioukhanov A.L."/>
        </authorList>
    </citation>
    <scope>NUCLEOTIDE SEQUENCE [LARGE SCALE GENOMIC DNA]</scope>
    <source>
        <strain evidence="3 4">WBS</strain>
    </source>
</reference>
<proteinExistence type="predicted"/>
<keyword evidence="4" id="KW-1185">Reference proteome</keyword>